<dbReference type="Pfam" id="PF13716">
    <property type="entry name" value="CRAL_TRIO_2"/>
    <property type="match status" value="1"/>
</dbReference>
<dbReference type="PANTHER" id="PTHR48411:SF1">
    <property type="entry name" value="OS01G0948300 PROTEIN"/>
    <property type="match status" value="1"/>
</dbReference>
<evidence type="ECO:0000313" key="3">
    <source>
        <dbReference type="Proteomes" id="UP000250235"/>
    </source>
</evidence>
<dbReference type="Gene3D" id="3.40.525.10">
    <property type="entry name" value="CRAL-TRIO lipid binding domain"/>
    <property type="match status" value="1"/>
</dbReference>
<feature type="domain" description="CRAL-TRIO" evidence="1">
    <location>
        <begin position="38"/>
        <end position="118"/>
    </location>
</feature>
<dbReference type="InterPro" id="IPR036865">
    <property type="entry name" value="CRAL-TRIO_dom_sf"/>
</dbReference>
<dbReference type="AlphaFoldDB" id="A0A2Z7CVJ0"/>
<sequence length="135" mass="15239">MASKNTSQLSSSVLTLCDQQKLIMKLNIFKIQGTDKCGNPILQIFGKLFPGRVVSVEAVMKYLEEEIFPGLNGKKFSVVYMNSGVTRAENFPGIFALRWLYKAIPVEVRDNLESVYIVLGITTWPRPLRGIKIRD</sequence>
<reference evidence="2 3" key="1">
    <citation type="journal article" date="2015" name="Proc. Natl. Acad. Sci. U.S.A.">
        <title>The resurrection genome of Boea hygrometrica: A blueprint for survival of dehydration.</title>
        <authorList>
            <person name="Xiao L."/>
            <person name="Yang G."/>
            <person name="Zhang L."/>
            <person name="Yang X."/>
            <person name="Zhao S."/>
            <person name="Ji Z."/>
            <person name="Zhou Q."/>
            <person name="Hu M."/>
            <person name="Wang Y."/>
            <person name="Chen M."/>
            <person name="Xu Y."/>
            <person name="Jin H."/>
            <person name="Xiao X."/>
            <person name="Hu G."/>
            <person name="Bao F."/>
            <person name="Hu Y."/>
            <person name="Wan P."/>
            <person name="Li L."/>
            <person name="Deng X."/>
            <person name="Kuang T."/>
            <person name="Xiang C."/>
            <person name="Zhu J.K."/>
            <person name="Oliver M.J."/>
            <person name="He Y."/>
        </authorList>
    </citation>
    <scope>NUCLEOTIDE SEQUENCE [LARGE SCALE GENOMIC DNA]</scope>
    <source>
        <strain evidence="3">cv. XS01</strain>
    </source>
</reference>
<protein>
    <recommendedName>
        <fullName evidence="1">CRAL-TRIO domain-containing protein</fullName>
    </recommendedName>
</protein>
<proteinExistence type="predicted"/>
<dbReference type="OrthoDB" id="365077at2759"/>
<accession>A0A2Z7CVJ0</accession>
<keyword evidence="3" id="KW-1185">Reference proteome</keyword>
<gene>
    <name evidence="2" type="ORF">F511_43592</name>
</gene>
<dbReference type="PANTHER" id="PTHR48411">
    <property type="entry name" value="OS01G0948300 PROTEIN"/>
    <property type="match status" value="1"/>
</dbReference>
<dbReference type="InterPro" id="IPR001251">
    <property type="entry name" value="CRAL-TRIO_dom"/>
</dbReference>
<dbReference type="Proteomes" id="UP000250235">
    <property type="component" value="Unassembled WGS sequence"/>
</dbReference>
<organism evidence="2 3">
    <name type="scientific">Dorcoceras hygrometricum</name>
    <dbReference type="NCBI Taxonomy" id="472368"/>
    <lineage>
        <taxon>Eukaryota</taxon>
        <taxon>Viridiplantae</taxon>
        <taxon>Streptophyta</taxon>
        <taxon>Embryophyta</taxon>
        <taxon>Tracheophyta</taxon>
        <taxon>Spermatophyta</taxon>
        <taxon>Magnoliopsida</taxon>
        <taxon>eudicotyledons</taxon>
        <taxon>Gunneridae</taxon>
        <taxon>Pentapetalae</taxon>
        <taxon>asterids</taxon>
        <taxon>lamiids</taxon>
        <taxon>Lamiales</taxon>
        <taxon>Gesneriaceae</taxon>
        <taxon>Didymocarpoideae</taxon>
        <taxon>Trichosporeae</taxon>
        <taxon>Loxocarpinae</taxon>
        <taxon>Dorcoceras</taxon>
    </lineage>
</organism>
<evidence type="ECO:0000259" key="1">
    <source>
        <dbReference type="Pfam" id="PF13716"/>
    </source>
</evidence>
<evidence type="ECO:0000313" key="2">
    <source>
        <dbReference type="EMBL" id="KZV51130.1"/>
    </source>
</evidence>
<dbReference type="EMBL" id="KQ991971">
    <property type="protein sequence ID" value="KZV51130.1"/>
    <property type="molecule type" value="Genomic_DNA"/>
</dbReference>
<name>A0A2Z7CVJ0_9LAMI</name>